<protein>
    <submittedName>
        <fullName evidence="1">Uncharacterized protein</fullName>
    </submittedName>
</protein>
<evidence type="ECO:0000313" key="1">
    <source>
        <dbReference type="EMBL" id="PIN24621.1"/>
    </source>
</evidence>
<evidence type="ECO:0000313" key="2">
    <source>
        <dbReference type="Proteomes" id="UP000231279"/>
    </source>
</evidence>
<dbReference type="AlphaFoldDB" id="A0A2G9I4E4"/>
<proteinExistence type="predicted"/>
<reference evidence="2" key="1">
    <citation type="journal article" date="2018" name="Gigascience">
        <title>Genome assembly of the Pink Ipe (Handroanthus impetiginosus, Bignoniaceae), a highly valued, ecologically keystone Neotropical timber forest tree.</title>
        <authorList>
            <person name="Silva-Junior O.B."/>
            <person name="Grattapaglia D."/>
            <person name="Novaes E."/>
            <person name="Collevatti R.G."/>
        </authorList>
    </citation>
    <scope>NUCLEOTIDE SEQUENCE [LARGE SCALE GENOMIC DNA]</scope>
    <source>
        <strain evidence="2">cv. UFG-1</strain>
    </source>
</reference>
<gene>
    <name evidence="1" type="ORF">CDL12_02653</name>
</gene>
<organism evidence="1 2">
    <name type="scientific">Handroanthus impetiginosus</name>
    <dbReference type="NCBI Taxonomy" id="429701"/>
    <lineage>
        <taxon>Eukaryota</taxon>
        <taxon>Viridiplantae</taxon>
        <taxon>Streptophyta</taxon>
        <taxon>Embryophyta</taxon>
        <taxon>Tracheophyta</taxon>
        <taxon>Spermatophyta</taxon>
        <taxon>Magnoliopsida</taxon>
        <taxon>eudicotyledons</taxon>
        <taxon>Gunneridae</taxon>
        <taxon>Pentapetalae</taxon>
        <taxon>asterids</taxon>
        <taxon>lamiids</taxon>
        <taxon>Lamiales</taxon>
        <taxon>Bignoniaceae</taxon>
        <taxon>Crescentiina</taxon>
        <taxon>Tabebuia alliance</taxon>
        <taxon>Handroanthus</taxon>
    </lineage>
</organism>
<comment type="caution">
    <text evidence="1">The sequence shown here is derived from an EMBL/GenBank/DDBJ whole genome shotgun (WGS) entry which is preliminary data.</text>
</comment>
<name>A0A2G9I4E4_9LAMI</name>
<accession>A0A2G9I4E4</accession>
<dbReference type="Proteomes" id="UP000231279">
    <property type="component" value="Unassembled WGS sequence"/>
</dbReference>
<keyword evidence="2" id="KW-1185">Reference proteome</keyword>
<dbReference type="EMBL" id="NKXS01000387">
    <property type="protein sequence ID" value="PIN24621.1"/>
    <property type="molecule type" value="Genomic_DNA"/>
</dbReference>
<sequence>MVKFQTSSTERLWDKKGAFWESESLSLESFSAFKFVCLDQGFKTFSSLWILGQLIKKIRLGFQDS</sequence>